<dbReference type="FunFam" id="3.10.310.40:FF:000001">
    <property type="entry name" value="Alanine--tRNA ligase"/>
    <property type="match status" value="1"/>
</dbReference>
<keyword evidence="5" id="KW-0436">Ligase</keyword>
<evidence type="ECO:0000256" key="7">
    <source>
        <dbReference type="ARBA" id="ARBA00022840"/>
    </source>
</evidence>
<evidence type="ECO:0000256" key="6">
    <source>
        <dbReference type="ARBA" id="ARBA00022741"/>
    </source>
</evidence>
<proteinExistence type="inferred from homology"/>
<dbReference type="InterPro" id="IPR003156">
    <property type="entry name" value="DHHA1_dom"/>
</dbReference>
<organism evidence="13 14">
    <name type="scientific">Acinetobacter baumannii (strain 1295743)</name>
    <dbReference type="NCBI Taxonomy" id="1310613"/>
    <lineage>
        <taxon>Bacteria</taxon>
        <taxon>Pseudomonadati</taxon>
        <taxon>Pseudomonadota</taxon>
        <taxon>Gammaproteobacteria</taxon>
        <taxon>Moraxellales</taxon>
        <taxon>Moraxellaceae</taxon>
        <taxon>Acinetobacter</taxon>
        <taxon>Acinetobacter calcoaceticus/baumannii complex</taxon>
    </lineage>
</organism>
<dbReference type="PATRIC" id="fig|1310613.3.peg.4114"/>
<dbReference type="GO" id="GO:0006412">
    <property type="term" value="P:translation"/>
    <property type="evidence" value="ECO:0007669"/>
    <property type="project" value="UniProtKB-KW"/>
</dbReference>
<dbReference type="Proteomes" id="UP000020595">
    <property type="component" value="Unassembled WGS sequence"/>
</dbReference>
<keyword evidence="8" id="KW-0694">RNA-binding</keyword>
<evidence type="ECO:0000256" key="2">
    <source>
        <dbReference type="ARBA" id="ARBA00013168"/>
    </source>
</evidence>
<evidence type="ECO:0000256" key="11">
    <source>
        <dbReference type="ARBA" id="ARBA00032577"/>
    </source>
</evidence>
<comment type="similarity">
    <text evidence="1">Belongs to the class-II aminoacyl-tRNA synthetase family.</text>
</comment>
<dbReference type="GO" id="GO:0000049">
    <property type="term" value="F:tRNA binding"/>
    <property type="evidence" value="ECO:0007669"/>
    <property type="project" value="UniProtKB-KW"/>
</dbReference>
<dbReference type="EC" id="6.1.1.7" evidence="2"/>
<comment type="caution">
    <text evidence="13">The sequence shown here is derived from an EMBL/GenBank/DDBJ whole genome shotgun (WGS) entry which is preliminary data.</text>
</comment>
<evidence type="ECO:0000256" key="8">
    <source>
        <dbReference type="ARBA" id="ARBA00022884"/>
    </source>
</evidence>
<evidence type="ECO:0000313" key="13">
    <source>
        <dbReference type="EMBL" id="EXB01279.1"/>
    </source>
</evidence>
<dbReference type="GO" id="GO:0005524">
    <property type="term" value="F:ATP binding"/>
    <property type="evidence" value="ECO:0007669"/>
    <property type="project" value="UniProtKB-KW"/>
</dbReference>
<feature type="domain" description="DHHA1" evidence="12">
    <location>
        <begin position="2"/>
        <end position="72"/>
    </location>
</feature>
<keyword evidence="7" id="KW-0067">ATP-binding</keyword>
<evidence type="ECO:0000256" key="9">
    <source>
        <dbReference type="ARBA" id="ARBA00022917"/>
    </source>
</evidence>
<keyword evidence="4" id="KW-0820">tRNA-binding</keyword>
<dbReference type="EMBL" id="JEWH01000145">
    <property type="protein sequence ID" value="EXB01279.1"/>
    <property type="molecule type" value="Genomic_DNA"/>
</dbReference>
<dbReference type="GO" id="GO:0004813">
    <property type="term" value="F:alanine-tRNA ligase activity"/>
    <property type="evidence" value="ECO:0007669"/>
    <property type="project" value="UniProtKB-EC"/>
</dbReference>
<name>A0A009I9F4_ACIB9</name>
<keyword evidence="9" id="KW-0648">Protein biosynthesis</keyword>
<protein>
    <recommendedName>
        <fullName evidence="3">Alanine--tRNA ligase</fullName>
        <ecNumber evidence="2">6.1.1.7</ecNumber>
    </recommendedName>
    <alternativeName>
        <fullName evidence="11">Alanyl-tRNA synthetase</fullName>
    </alternativeName>
</protein>
<accession>A0A009I9F4</accession>
<evidence type="ECO:0000256" key="3">
    <source>
        <dbReference type="ARBA" id="ARBA00017959"/>
    </source>
</evidence>
<reference evidence="13 14" key="1">
    <citation type="submission" date="2014-02" db="EMBL/GenBank/DDBJ databases">
        <title>Comparative genomics and transcriptomics to identify genetic mechanisms underlying the emergence of carbapenem resistant Acinetobacter baumannii (CRAb).</title>
        <authorList>
            <person name="Harris A.D."/>
            <person name="Johnson K.J."/>
            <person name="George J."/>
            <person name="Shefchek K."/>
            <person name="Daugherty S.C."/>
            <person name="Parankush S."/>
            <person name="Sadzewicz L."/>
            <person name="Tallon L."/>
            <person name="Sengamalay N."/>
            <person name="Hazen T.H."/>
            <person name="Rasko D.A."/>
        </authorList>
    </citation>
    <scope>NUCLEOTIDE SEQUENCE [LARGE SCALE GENOMIC DNA]</scope>
    <source>
        <strain evidence="13 14">1295743</strain>
    </source>
</reference>
<dbReference type="AlphaFoldDB" id="A0A009I9F4"/>
<evidence type="ECO:0000256" key="5">
    <source>
        <dbReference type="ARBA" id="ARBA00022598"/>
    </source>
</evidence>
<evidence type="ECO:0000259" key="12">
    <source>
        <dbReference type="Pfam" id="PF02272"/>
    </source>
</evidence>
<evidence type="ECO:0000256" key="1">
    <source>
        <dbReference type="ARBA" id="ARBA00008226"/>
    </source>
</evidence>
<dbReference type="Pfam" id="PF02272">
    <property type="entry name" value="DHHA1"/>
    <property type="match status" value="1"/>
</dbReference>
<evidence type="ECO:0000256" key="10">
    <source>
        <dbReference type="ARBA" id="ARBA00023146"/>
    </source>
</evidence>
<keyword evidence="10" id="KW-0030">Aminoacyl-tRNA synthetase</keyword>
<sequence>MIVLAGVEGDKVSLLASVASQYTANLKAGDIIKHLATELGGKGGGKPDLAQGGAPLNEKFGQVMAALPAWLEQK</sequence>
<evidence type="ECO:0000256" key="4">
    <source>
        <dbReference type="ARBA" id="ARBA00022555"/>
    </source>
</evidence>
<keyword evidence="6" id="KW-0547">Nucleotide-binding</keyword>
<dbReference type="Gene3D" id="3.10.310.40">
    <property type="match status" value="1"/>
</dbReference>
<evidence type="ECO:0000313" key="14">
    <source>
        <dbReference type="Proteomes" id="UP000020595"/>
    </source>
</evidence>
<gene>
    <name evidence="13" type="ORF">J512_4363</name>
</gene>